<evidence type="ECO:0000313" key="2">
    <source>
        <dbReference type="Proteomes" id="UP000192582"/>
    </source>
</evidence>
<name>A0A1W1UA41_9DEIO</name>
<keyword evidence="2" id="KW-1185">Reference proteome</keyword>
<protein>
    <submittedName>
        <fullName evidence="1">Uncharacterized protein</fullName>
    </submittedName>
</protein>
<accession>A0A1W1UA41</accession>
<sequence length="113" mass="12443">MVREIGVYDLYDLKQAVHAVKAEHMPEPLESFTARVVEAAKPPMHAANMEHKVFNDPFGMAGMMAFPAKVTLEDRGMVRDRTDLEEGYGATGLPAGEPRIPISWDVIDTSTGN</sequence>
<dbReference type="EMBL" id="FWWU01000001">
    <property type="protein sequence ID" value="SMB77937.1"/>
    <property type="molecule type" value="Genomic_DNA"/>
</dbReference>
<gene>
    <name evidence="1" type="ORF">SAMN00790413_04015</name>
</gene>
<evidence type="ECO:0000313" key="1">
    <source>
        <dbReference type="EMBL" id="SMB77937.1"/>
    </source>
</evidence>
<organism evidence="1 2">
    <name type="scientific">Deinococcus hopiensis KR-140</name>
    <dbReference type="NCBI Taxonomy" id="695939"/>
    <lineage>
        <taxon>Bacteria</taxon>
        <taxon>Thermotogati</taxon>
        <taxon>Deinococcota</taxon>
        <taxon>Deinococci</taxon>
        <taxon>Deinococcales</taxon>
        <taxon>Deinococcaceae</taxon>
        <taxon>Deinococcus</taxon>
    </lineage>
</organism>
<dbReference type="AlphaFoldDB" id="A0A1W1UA41"/>
<proteinExistence type="predicted"/>
<dbReference type="Proteomes" id="UP000192582">
    <property type="component" value="Unassembled WGS sequence"/>
</dbReference>
<dbReference type="RefSeq" id="WP_084045055.1">
    <property type="nucleotide sequence ID" value="NZ_FWWU01000001.1"/>
</dbReference>
<reference evidence="1 2" key="1">
    <citation type="submission" date="2017-04" db="EMBL/GenBank/DDBJ databases">
        <authorList>
            <person name="Afonso C.L."/>
            <person name="Miller P.J."/>
            <person name="Scott M.A."/>
            <person name="Spackman E."/>
            <person name="Goraichik I."/>
            <person name="Dimitrov K.M."/>
            <person name="Suarez D.L."/>
            <person name="Swayne D.E."/>
        </authorList>
    </citation>
    <scope>NUCLEOTIDE SEQUENCE [LARGE SCALE GENOMIC DNA]</scope>
    <source>
        <strain evidence="1 2">KR-140</strain>
    </source>
</reference>
<dbReference type="STRING" id="695939.SAMN00790413_04015"/>